<protein>
    <submittedName>
        <fullName evidence="2">Uncharacterized protein</fullName>
    </submittedName>
</protein>
<evidence type="ECO:0000313" key="3">
    <source>
        <dbReference type="Proteomes" id="UP000325395"/>
    </source>
</evidence>
<keyword evidence="1" id="KW-1133">Transmembrane helix</keyword>
<organism evidence="2 3">
    <name type="scientific">Aspergillus pseudocaelatus</name>
    <dbReference type="NCBI Taxonomy" id="1825620"/>
    <lineage>
        <taxon>Eukaryota</taxon>
        <taxon>Fungi</taxon>
        <taxon>Dikarya</taxon>
        <taxon>Ascomycota</taxon>
        <taxon>Pezizomycotina</taxon>
        <taxon>Eurotiomycetes</taxon>
        <taxon>Eurotiomycetidae</taxon>
        <taxon>Eurotiales</taxon>
        <taxon>Aspergillaceae</taxon>
        <taxon>Aspergillus</taxon>
        <taxon>Aspergillus subgen. Circumdati</taxon>
    </lineage>
</organism>
<feature type="transmembrane region" description="Helical" evidence="1">
    <location>
        <begin position="27"/>
        <end position="47"/>
    </location>
</feature>
<dbReference type="EMBL" id="ML735853">
    <property type="protein sequence ID" value="KAE8411928.1"/>
    <property type="molecule type" value="Genomic_DNA"/>
</dbReference>
<keyword evidence="3" id="KW-1185">Reference proteome</keyword>
<gene>
    <name evidence="2" type="ORF">BDV36DRAFT_272908</name>
</gene>
<keyword evidence="1" id="KW-0472">Membrane</keyword>
<reference evidence="2 3" key="1">
    <citation type="submission" date="2019-04" db="EMBL/GenBank/DDBJ databases">
        <authorList>
            <consortium name="DOE Joint Genome Institute"/>
            <person name="Mondo S."/>
            <person name="Kjaerbolling I."/>
            <person name="Vesth T."/>
            <person name="Frisvad J.C."/>
            <person name="Nybo J.L."/>
            <person name="Theobald S."/>
            <person name="Kildgaard S."/>
            <person name="Isbrandt T."/>
            <person name="Kuo A."/>
            <person name="Sato A."/>
            <person name="Lyhne E.K."/>
            <person name="Kogle M.E."/>
            <person name="Wiebenga A."/>
            <person name="Kun R.S."/>
            <person name="Lubbers R.J."/>
            <person name="Makela M.R."/>
            <person name="Barry K."/>
            <person name="Chovatia M."/>
            <person name="Clum A."/>
            <person name="Daum C."/>
            <person name="Haridas S."/>
            <person name="He G."/>
            <person name="LaButti K."/>
            <person name="Lipzen A."/>
            <person name="Riley R."/>
            <person name="Salamov A."/>
            <person name="Simmons B.A."/>
            <person name="Magnuson J.K."/>
            <person name="Henrissat B."/>
            <person name="Mortensen U.H."/>
            <person name="Larsen T.O."/>
            <person name="Devries R.P."/>
            <person name="Grigoriev I.V."/>
            <person name="Machida M."/>
            <person name="Baker S.E."/>
            <person name="Andersen M.R."/>
            <person name="Cantor M.N."/>
            <person name="Hua S.X."/>
        </authorList>
    </citation>
    <scope>NUCLEOTIDE SEQUENCE [LARGE SCALE GENOMIC DNA]</scope>
    <source>
        <strain evidence="2 3">CBS 117616</strain>
    </source>
</reference>
<keyword evidence="1" id="KW-0812">Transmembrane</keyword>
<evidence type="ECO:0000256" key="1">
    <source>
        <dbReference type="SAM" id="Phobius"/>
    </source>
</evidence>
<feature type="non-terminal residue" evidence="2">
    <location>
        <position position="1"/>
    </location>
</feature>
<dbReference type="Proteomes" id="UP000325395">
    <property type="component" value="Unassembled WGS sequence"/>
</dbReference>
<sequence length="77" mass="9034">MCHGLDLSCHEDASADQVRKACSQRLLHAKSCWLLSYFFFFFFFPLLRPEKSRLAVGSVDADKSRRRKLRNIPDRNM</sequence>
<accession>A0ABQ6W453</accession>
<name>A0ABQ6W453_9EURO</name>
<evidence type="ECO:0000313" key="2">
    <source>
        <dbReference type="EMBL" id="KAE8411928.1"/>
    </source>
</evidence>
<proteinExistence type="predicted"/>